<evidence type="ECO:0000256" key="17">
    <source>
        <dbReference type="ARBA" id="ARBA00032888"/>
    </source>
</evidence>
<dbReference type="GO" id="GO:0005886">
    <property type="term" value="C:plasma membrane"/>
    <property type="evidence" value="ECO:0007669"/>
    <property type="project" value="UniProtKB-SubCell"/>
</dbReference>
<gene>
    <name evidence="19 20" type="primary">cdh</name>
    <name evidence="20" type="ORF">Sant_0186</name>
</gene>
<dbReference type="Proteomes" id="UP000019028">
    <property type="component" value="Chromosome"/>
</dbReference>
<evidence type="ECO:0000256" key="14">
    <source>
        <dbReference type="ARBA" id="ARBA00023136"/>
    </source>
</evidence>
<accession>W0HRX4</accession>
<evidence type="ECO:0000256" key="16">
    <source>
        <dbReference type="ARBA" id="ARBA00023264"/>
    </source>
</evidence>
<comment type="catalytic activity">
    <reaction evidence="1 19">
        <text>a CDP-1,2-diacyl-sn-glycerol + H2O = a 1,2-diacyl-sn-glycero-3-phosphate + CMP + 2 H(+)</text>
        <dbReference type="Rhea" id="RHEA:15221"/>
        <dbReference type="ChEBI" id="CHEBI:15377"/>
        <dbReference type="ChEBI" id="CHEBI:15378"/>
        <dbReference type="ChEBI" id="CHEBI:58332"/>
        <dbReference type="ChEBI" id="CHEBI:58608"/>
        <dbReference type="ChEBI" id="CHEBI:60377"/>
        <dbReference type="EC" id="3.6.1.26"/>
    </reaction>
</comment>
<keyword evidence="9 19" id="KW-0444">Lipid biosynthesis</keyword>
<organism evidence="20 21">
    <name type="scientific">Sodalis praecaptivus</name>
    <dbReference type="NCBI Taxonomy" id="1239307"/>
    <lineage>
        <taxon>Bacteria</taxon>
        <taxon>Pseudomonadati</taxon>
        <taxon>Pseudomonadota</taxon>
        <taxon>Gammaproteobacteria</taxon>
        <taxon>Enterobacterales</taxon>
        <taxon>Bruguierivoracaceae</taxon>
        <taxon>Sodalis</taxon>
    </lineage>
</organism>
<reference evidence="20 21" key="1">
    <citation type="journal article" date="2014" name="Genome Biol. Evol.">
        <title>Genome degeneration and adaptation in a nascent stage of symbiosis.</title>
        <authorList>
            <person name="Oakeson K.F."/>
            <person name="Gil R."/>
            <person name="Clayton A.L."/>
            <person name="Dunn D.M."/>
            <person name="von Niederhausern A.C."/>
            <person name="Hamil C."/>
            <person name="Aoyagi A."/>
            <person name="Duval B."/>
            <person name="Baca A."/>
            <person name="Silva F.J."/>
            <person name="Vallier A."/>
            <person name="Jackson D.G."/>
            <person name="Latorre A."/>
            <person name="Weiss R.B."/>
            <person name="Heddi A."/>
            <person name="Moya A."/>
            <person name="Dale C."/>
        </authorList>
    </citation>
    <scope>NUCLEOTIDE SEQUENCE [LARGE SCALE GENOMIC DNA]</scope>
    <source>
        <strain evidence="20 21">HS1</strain>
    </source>
</reference>
<comment type="pathway">
    <text evidence="4">Lipid metabolism.</text>
</comment>
<keyword evidence="16 19" id="KW-1208">Phospholipid metabolism</keyword>
<evidence type="ECO:0000256" key="11">
    <source>
        <dbReference type="ARBA" id="ARBA00022801"/>
    </source>
</evidence>
<evidence type="ECO:0000256" key="9">
    <source>
        <dbReference type="ARBA" id="ARBA00022516"/>
    </source>
</evidence>
<keyword evidence="21" id="KW-1185">Reference proteome</keyword>
<evidence type="ECO:0000256" key="12">
    <source>
        <dbReference type="ARBA" id="ARBA00022989"/>
    </source>
</evidence>
<dbReference type="GO" id="GO:0046342">
    <property type="term" value="P:CDP-diacylglycerol catabolic process"/>
    <property type="evidence" value="ECO:0007669"/>
    <property type="project" value="UniProtKB-UniRule"/>
</dbReference>
<evidence type="ECO:0000256" key="2">
    <source>
        <dbReference type="ARBA" id="ARBA00004162"/>
    </source>
</evidence>
<evidence type="ECO:0000256" key="5">
    <source>
        <dbReference type="ARBA" id="ARBA00006435"/>
    </source>
</evidence>
<dbReference type="PIRSF" id="PIRSF001273">
    <property type="entry name" value="CDH"/>
    <property type="match status" value="1"/>
</dbReference>
<keyword evidence="10 19" id="KW-0812">Transmembrane</keyword>
<dbReference type="Pfam" id="PF02611">
    <property type="entry name" value="CDH"/>
    <property type="match status" value="1"/>
</dbReference>
<comment type="subcellular location">
    <subcellularLocation>
        <location evidence="2 19">Cell membrane</location>
        <topology evidence="2 19">Single-pass membrane protein</topology>
    </subcellularLocation>
</comment>
<keyword evidence="8 19" id="KW-1003">Cell membrane</keyword>
<evidence type="ECO:0000256" key="10">
    <source>
        <dbReference type="ARBA" id="ARBA00022692"/>
    </source>
</evidence>
<evidence type="ECO:0000256" key="15">
    <source>
        <dbReference type="ARBA" id="ARBA00023209"/>
    </source>
</evidence>
<dbReference type="KEGG" id="sod:Sant_0186"/>
<dbReference type="UniPathway" id="UPA00609">
    <property type="reaction ID" value="UER00664"/>
</dbReference>
<dbReference type="GO" id="GO:0008654">
    <property type="term" value="P:phospholipid biosynthetic process"/>
    <property type="evidence" value="ECO:0007669"/>
    <property type="project" value="UniProtKB-KW"/>
</dbReference>
<dbReference type="InterPro" id="IPR036265">
    <property type="entry name" value="HIT-like_sf"/>
</dbReference>
<dbReference type="SUPFAM" id="SSF54197">
    <property type="entry name" value="HIT-like"/>
    <property type="match status" value="1"/>
</dbReference>
<dbReference type="EMBL" id="CP006569">
    <property type="protein sequence ID" value="AHF75302.1"/>
    <property type="molecule type" value="Genomic_DNA"/>
</dbReference>
<dbReference type="HAMAP" id="MF_00319">
    <property type="entry name" value="Cdh"/>
    <property type="match status" value="1"/>
</dbReference>
<dbReference type="AlphaFoldDB" id="W0HRX4"/>
<sequence>MTWQQIKYALLLVIVILVAALGAWQYYDTSSPKHPDALWRIVSEECVPHQLQRGDPSPCSEVNTAAGYVVLKDLVGPLQFLLMPTEKISGIESPRLLSTSTPNFFYLAWQARHFLSDRRGQAIGDRFLSLAINSAYGRTQNQLHIHISCLRPDIRERLDNDAASISTDWQPLAQPVLGHEYLAKRISAAGLAAQSPFLLLAREVPEASEEMGEFGMALTPLPDGSLVLLASQRSLLHRNTGSIEEIQDHSCVILKGH</sequence>
<comment type="similarity">
    <text evidence="5 19">Belongs to the Cdh family.</text>
</comment>
<feature type="transmembrane region" description="Helical" evidence="19">
    <location>
        <begin position="7"/>
        <end position="27"/>
    </location>
</feature>
<proteinExistence type="inferred from homology"/>
<keyword evidence="14 19" id="KW-0472">Membrane</keyword>
<dbReference type="NCBIfam" id="NF003986">
    <property type="entry name" value="PRK05471.1-5"/>
    <property type="match status" value="1"/>
</dbReference>
<evidence type="ECO:0000256" key="7">
    <source>
        <dbReference type="ARBA" id="ARBA00019608"/>
    </source>
</evidence>
<dbReference type="HOGENOM" id="CLU_077117_0_0_6"/>
<evidence type="ECO:0000256" key="3">
    <source>
        <dbReference type="ARBA" id="ARBA00004927"/>
    </source>
</evidence>
<keyword evidence="13 19" id="KW-0443">Lipid metabolism</keyword>
<dbReference type="GO" id="GO:0008715">
    <property type="term" value="F:CDP-diacylglycerol diphosphatase activity"/>
    <property type="evidence" value="ECO:0007669"/>
    <property type="project" value="UniProtKB-UniRule"/>
</dbReference>
<protein>
    <recommendedName>
        <fullName evidence="7 19">CDP-diacylglycerol pyrophosphatase</fullName>
        <ecNumber evidence="6 19">3.6.1.26</ecNumber>
    </recommendedName>
    <alternativeName>
        <fullName evidence="17 19">CDP-diacylglycerol phosphatidylhydrolase</fullName>
    </alternativeName>
    <alternativeName>
        <fullName evidence="18 19">CDP-diglyceride hydrolase</fullName>
    </alternativeName>
</protein>
<evidence type="ECO:0000256" key="4">
    <source>
        <dbReference type="ARBA" id="ARBA00005189"/>
    </source>
</evidence>
<evidence type="ECO:0000313" key="20">
    <source>
        <dbReference type="EMBL" id="AHF75302.1"/>
    </source>
</evidence>
<evidence type="ECO:0000256" key="13">
    <source>
        <dbReference type="ARBA" id="ARBA00023098"/>
    </source>
</evidence>
<keyword evidence="15 19" id="KW-0594">Phospholipid biosynthesis</keyword>
<keyword evidence="11 19" id="KW-0378">Hydrolase</keyword>
<evidence type="ECO:0000256" key="8">
    <source>
        <dbReference type="ARBA" id="ARBA00022475"/>
    </source>
</evidence>
<comment type="pathway">
    <text evidence="3 19">Phospholipid metabolism; CDP-diacylglycerol degradation; phosphatidate from CDP-diacylglycerol: step 1/1.</text>
</comment>
<evidence type="ECO:0000313" key="21">
    <source>
        <dbReference type="Proteomes" id="UP000019028"/>
    </source>
</evidence>
<dbReference type="InterPro" id="IPR003763">
    <property type="entry name" value="CDP-diacylglyc_Pase"/>
</dbReference>
<dbReference type="EC" id="3.6.1.26" evidence="6 19"/>
<dbReference type="PATRIC" id="fig|1239307.3.peg.203"/>
<evidence type="ECO:0000256" key="18">
    <source>
        <dbReference type="ARBA" id="ARBA00032892"/>
    </source>
</evidence>
<evidence type="ECO:0000256" key="1">
    <source>
        <dbReference type="ARBA" id="ARBA00001007"/>
    </source>
</evidence>
<dbReference type="OrthoDB" id="481399at2"/>
<name>W0HRX4_9GAMM</name>
<dbReference type="Gene3D" id="3.30.428.30">
    <property type="entry name" value="HIT family - CDH-like"/>
    <property type="match status" value="1"/>
</dbReference>
<dbReference type="RefSeq" id="WP_025420453.1">
    <property type="nucleotide sequence ID" value="NZ_CP006569.1"/>
</dbReference>
<keyword evidence="12 19" id="KW-1133">Transmembrane helix</keyword>
<evidence type="ECO:0000256" key="19">
    <source>
        <dbReference type="HAMAP-Rule" id="MF_00319"/>
    </source>
</evidence>
<evidence type="ECO:0000256" key="6">
    <source>
        <dbReference type="ARBA" id="ARBA00012375"/>
    </source>
</evidence>